<evidence type="ECO:0000313" key="2">
    <source>
        <dbReference type="Proteomes" id="UP000504618"/>
    </source>
</evidence>
<gene>
    <name evidence="3" type="primary">LOC112459664</name>
</gene>
<dbReference type="OrthoDB" id="7545786at2759"/>
<keyword evidence="1" id="KW-0472">Membrane</keyword>
<dbReference type="RefSeq" id="XP_024879653.1">
    <property type="nucleotide sequence ID" value="XM_025023885.1"/>
</dbReference>
<dbReference type="AlphaFoldDB" id="A0A6J1QD42"/>
<reference evidence="3" key="1">
    <citation type="submission" date="2025-08" db="UniProtKB">
        <authorList>
            <consortium name="RefSeq"/>
        </authorList>
    </citation>
    <scope>IDENTIFICATION</scope>
    <source>
        <tissue evidence="3">Whole body</tissue>
    </source>
</reference>
<dbReference type="Proteomes" id="UP000504618">
    <property type="component" value="Unplaced"/>
</dbReference>
<sequence>MGIYYYERYIDTPIERTKKDKVLDILQSSMGFVSFAPYYIVAAFWSENFVKLSDKLLTYDEQAIALEYPRKDKHIFTYLFFVYTFIILSWESYYDVGNAILEGRSEGILEGISFMLRNVVPNANRVEERVIKYGLPFSNKKCRMDKIEMMLYFYHRRYSFTAAEFFELDMTIFLPIATVVMTYLTLIV</sequence>
<keyword evidence="1" id="KW-1133">Transmembrane helix</keyword>
<keyword evidence="2" id="KW-1185">Reference proteome</keyword>
<protein>
    <submittedName>
        <fullName evidence="3">Uncharacterized protein LOC112459664</fullName>
    </submittedName>
</protein>
<feature type="transmembrane region" description="Helical" evidence="1">
    <location>
        <begin position="25"/>
        <end position="45"/>
    </location>
</feature>
<organism evidence="2 3">
    <name type="scientific">Temnothorax curvispinosus</name>
    <dbReference type="NCBI Taxonomy" id="300111"/>
    <lineage>
        <taxon>Eukaryota</taxon>
        <taxon>Metazoa</taxon>
        <taxon>Ecdysozoa</taxon>
        <taxon>Arthropoda</taxon>
        <taxon>Hexapoda</taxon>
        <taxon>Insecta</taxon>
        <taxon>Pterygota</taxon>
        <taxon>Neoptera</taxon>
        <taxon>Endopterygota</taxon>
        <taxon>Hymenoptera</taxon>
        <taxon>Apocrita</taxon>
        <taxon>Aculeata</taxon>
        <taxon>Formicoidea</taxon>
        <taxon>Formicidae</taxon>
        <taxon>Myrmicinae</taxon>
        <taxon>Temnothorax</taxon>
    </lineage>
</organism>
<keyword evidence="1" id="KW-0812">Transmembrane</keyword>
<dbReference type="GeneID" id="112459664"/>
<feature type="transmembrane region" description="Helical" evidence="1">
    <location>
        <begin position="75"/>
        <end position="94"/>
    </location>
</feature>
<proteinExistence type="predicted"/>
<name>A0A6J1QD42_9HYME</name>
<evidence type="ECO:0000313" key="3">
    <source>
        <dbReference type="RefSeq" id="XP_024879653.1"/>
    </source>
</evidence>
<feature type="transmembrane region" description="Helical" evidence="1">
    <location>
        <begin position="165"/>
        <end position="186"/>
    </location>
</feature>
<evidence type="ECO:0000256" key="1">
    <source>
        <dbReference type="SAM" id="Phobius"/>
    </source>
</evidence>
<accession>A0A6J1QD42</accession>